<dbReference type="AlphaFoldDB" id="A0AA41QLL8"/>
<reference evidence="1" key="1">
    <citation type="submission" date="2022-03" db="EMBL/GenBank/DDBJ databases">
        <title>The complete genome sequence of a Methyloterrigena soli.</title>
        <authorList>
            <person name="Zi Z."/>
        </authorList>
    </citation>
    <scope>NUCLEOTIDE SEQUENCE</scope>
    <source>
        <strain evidence="1">M48</strain>
    </source>
</reference>
<dbReference type="PANTHER" id="PTHR41791">
    <property type="entry name" value="SSL7039 PROTEIN"/>
    <property type="match status" value="1"/>
</dbReference>
<dbReference type="InterPro" id="IPR014056">
    <property type="entry name" value="TypeIITA-like_toxin_pred"/>
</dbReference>
<name>A0AA41QLL8_9HYPH</name>
<keyword evidence="2" id="KW-1185">Reference proteome</keyword>
<sequence length="98" mass="10995">MIEVRKTPVFTRWLSELRDVRAQARIQLRIDRVALGNLGDIKPIGGGVSELRIAYGPGYRVYVAQRGSVLVILLCGGDKSSQRSDIETAKRLAQQWEQ</sequence>
<dbReference type="PANTHER" id="PTHR41791:SF1">
    <property type="entry name" value="SSL7039 PROTEIN"/>
    <property type="match status" value="1"/>
</dbReference>
<accession>A0AA41QLL8</accession>
<evidence type="ECO:0000313" key="2">
    <source>
        <dbReference type="Proteomes" id="UP001156140"/>
    </source>
</evidence>
<dbReference type="EMBL" id="JALAZD010000001">
    <property type="protein sequence ID" value="MCI0126069.1"/>
    <property type="molecule type" value="Genomic_DNA"/>
</dbReference>
<protein>
    <submittedName>
        <fullName evidence="1">Type II toxin-antitoxin system RelE/ParE family toxin</fullName>
    </submittedName>
</protein>
<dbReference type="Proteomes" id="UP001156140">
    <property type="component" value="Unassembled WGS sequence"/>
</dbReference>
<evidence type="ECO:0000313" key="1">
    <source>
        <dbReference type="EMBL" id="MCI0126069.1"/>
    </source>
</evidence>
<dbReference type="NCBIfam" id="TIGR02683">
    <property type="entry name" value="upstrm_HI1419"/>
    <property type="match status" value="1"/>
</dbReference>
<gene>
    <name evidence="1" type="ORF">ML536_04445</name>
</gene>
<proteinExistence type="predicted"/>
<dbReference type="RefSeq" id="WP_035090418.1">
    <property type="nucleotide sequence ID" value="NZ_JAKETQ010000001.1"/>
</dbReference>
<comment type="caution">
    <text evidence="1">The sequence shown here is derived from an EMBL/GenBank/DDBJ whole genome shotgun (WGS) entry which is preliminary data.</text>
</comment>
<dbReference type="PIRSF" id="PIRSF028744">
    <property type="entry name" value="Addict_mod_HI1419"/>
    <property type="match status" value="1"/>
</dbReference>
<organism evidence="1 2">
    <name type="scientific">Paradevosia shaoguanensis</name>
    <dbReference type="NCBI Taxonomy" id="1335043"/>
    <lineage>
        <taxon>Bacteria</taxon>
        <taxon>Pseudomonadati</taxon>
        <taxon>Pseudomonadota</taxon>
        <taxon>Alphaproteobacteria</taxon>
        <taxon>Hyphomicrobiales</taxon>
        <taxon>Devosiaceae</taxon>
        <taxon>Paradevosia</taxon>
    </lineage>
</organism>